<dbReference type="InterPro" id="IPR050628">
    <property type="entry name" value="SNF2_RAD54_helicase_TF"/>
</dbReference>
<name>A0AAW0C2E8_9AGAR</name>
<feature type="region of interest" description="Disordered" evidence="11">
    <location>
        <begin position="43"/>
        <end position="155"/>
    </location>
</feature>
<protein>
    <submittedName>
        <fullName evidence="15">Uncharacterized protein</fullName>
    </submittedName>
</protein>
<feature type="region of interest" description="Disordered" evidence="11">
    <location>
        <begin position="170"/>
        <end position="213"/>
    </location>
</feature>
<dbReference type="InterPro" id="IPR027370">
    <property type="entry name" value="Znf-RING_euk"/>
</dbReference>
<dbReference type="InterPro" id="IPR014001">
    <property type="entry name" value="Helicase_ATP-bd"/>
</dbReference>
<keyword evidence="2" id="KW-0479">Metal-binding</keyword>
<accession>A0AAW0C2E8</accession>
<dbReference type="GO" id="GO:0004386">
    <property type="term" value="F:helicase activity"/>
    <property type="evidence" value="ECO:0007669"/>
    <property type="project" value="UniProtKB-KW"/>
</dbReference>
<dbReference type="GO" id="GO:0000724">
    <property type="term" value="P:double-strand break repair via homologous recombination"/>
    <property type="evidence" value="ECO:0007669"/>
    <property type="project" value="TreeGrafter"/>
</dbReference>
<dbReference type="PROSITE" id="PS51192">
    <property type="entry name" value="HELICASE_ATP_BIND_1"/>
    <property type="match status" value="1"/>
</dbReference>
<evidence type="ECO:0000256" key="3">
    <source>
        <dbReference type="ARBA" id="ARBA00022741"/>
    </source>
</evidence>
<comment type="similarity">
    <text evidence="1">Belongs to the SNF2/RAD54 helicase family.</text>
</comment>
<dbReference type="InterPro" id="IPR027417">
    <property type="entry name" value="P-loop_NTPase"/>
</dbReference>
<feature type="domain" description="Helicase ATP-binding" evidence="13">
    <location>
        <begin position="464"/>
        <end position="663"/>
    </location>
</feature>
<keyword evidence="16" id="KW-1185">Reference proteome</keyword>
<dbReference type="InterPro" id="IPR013083">
    <property type="entry name" value="Znf_RING/FYVE/PHD"/>
</dbReference>
<dbReference type="SUPFAM" id="SSF52540">
    <property type="entry name" value="P-loop containing nucleoside triphosphate hydrolases"/>
    <property type="match status" value="2"/>
</dbReference>
<dbReference type="SMART" id="SM00184">
    <property type="entry name" value="RING"/>
    <property type="match status" value="1"/>
</dbReference>
<dbReference type="CDD" id="cd18793">
    <property type="entry name" value="SF2_C_SNF"/>
    <property type="match status" value="1"/>
</dbReference>
<comment type="caution">
    <text evidence="15">The sequence shown here is derived from an EMBL/GenBank/DDBJ whole genome shotgun (WGS) entry which is preliminary data.</text>
</comment>
<dbReference type="EMBL" id="JAYKXP010000060">
    <property type="protein sequence ID" value="KAK7033630.1"/>
    <property type="molecule type" value="Genomic_DNA"/>
</dbReference>
<dbReference type="InterPro" id="IPR049730">
    <property type="entry name" value="SNF2/RAD54-like_C"/>
</dbReference>
<evidence type="ECO:0000259" key="13">
    <source>
        <dbReference type="PROSITE" id="PS51192"/>
    </source>
</evidence>
<dbReference type="GO" id="GO:0005524">
    <property type="term" value="F:ATP binding"/>
    <property type="evidence" value="ECO:0007669"/>
    <property type="project" value="UniProtKB-KW"/>
</dbReference>
<evidence type="ECO:0000313" key="15">
    <source>
        <dbReference type="EMBL" id="KAK7033630.1"/>
    </source>
</evidence>
<dbReference type="InterPro" id="IPR000330">
    <property type="entry name" value="SNF2_N"/>
</dbReference>
<dbReference type="PROSITE" id="PS00518">
    <property type="entry name" value="ZF_RING_1"/>
    <property type="match status" value="1"/>
</dbReference>
<evidence type="ECO:0000256" key="10">
    <source>
        <dbReference type="SAM" id="Coils"/>
    </source>
</evidence>
<dbReference type="PROSITE" id="PS51194">
    <property type="entry name" value="HELICASE_CTER"/>
    <property type="match status" value="1"/>
</dbReference>
<organism evidence="15 16">
    <name type="scientific">Paramarasmius palmivorus</name>
    <dbReference type="NCBI Taxonomy" id="297713"/>
    <lineage>
        <taxon>Eukaryota</taxon>
        <taxon>Fungi</taxon>
        <taxon>Dikarya</taxon>
        <taxon>Basidiomycota</taxon>
        <taxon>Agaricomycotina</taxon>
        <taxon>Agaricomycetes</taxon>
        <taxon>Agaricomycetidae</taxon>
        <taxon>Agaricales</taxon>
        <taxon>Marasmiineae</taxon>
        <taxon>Marasmiaceae</taxon>
        <taxon>Paramarasmius</taxon>
    </lineage>
</organism>
<evidence type="ECO:0000256" key="2">
    <source>
        <dbReference type="ARBA" id="ARBA00022723"/>
    </source>
</evidence>
<dbReference type="GO" id="GO:0008270">
    <property type="term" value="F:zinc ion binding"/>
    <property type="evidence" value="ECO:0007669"/>
    <property type="project" value="UniProtKB-KW"/>
</dbReference>
<dbReference type="GO" id="GO:0008094">
    <property type="term" value="F:ATP-dependent activity, acting on DNA"/>
    <property type="evidence" value="ECO:0007669"/>
    <property type="project" value="TreeGrafter"/>
</dbReference>
<feature type="domain" description="Helicase C-terminal" evidence="14">
    <location>
        <begin position="1090"/>
        <end position="1251"/>
    </location>
</feature>
<keyword evidence="7" id="KW-0862">Zinc</keyword>
<dbReference type="GO" id="GO:0005737">
    <property type="term" value="C:cytoplasm"/>
    <property type="evidence" value="ECO:0007669"/>
    <property type="project" value="TreeGrafter"/>
</dbReference>
<dbReference type="InterPro" id="IPR001841">
    <property type="entry name" value="Znf_RING"/>
</dbReference>
<keyword evidence="4 9" id="KW-0863">Zinc-finger</keyword>
<feature type="compositionally biased region" description="Acidic residues" evidence="11">
    <location>
        <begin position="1008"/>
        <end position="1032"/>
    </location>
</feature>
<dbReference type="Pfam" id="PF13445">
    <property type="entry name" value="zf-RING_UBOX"/>
    <property type="match status" value="1"/>
</dbReference>
<evidence type="ECO:0000256" key="6">
    <source>
        <dbReference type="ARBA" id="ARBA00022806"/>
    </source>
</evidence>
<dbReference type="InterPro" id="IPR001650">
    <property type="entry name" value="Helicase_C-like"/>
</dbReference>
<evidence type="ECO:0000256" key="11">
    <source>
        <dbReference type="SAM" id="MobiDB-lite"/>
    </source>
</evidence>
<evidence type="ECO:0000313" key="16">
    <source>
        <dbReference type="Proteomes" id="UP001383192"/>
    </source>
</evidence>
<dbReference type="Gene3D" id="3.40.50.10810">
    <property type="entry name" value="Tandem AAA-ATPase domain"/>
    <property type="match status" value="1"/>
</dbReference>
<dbReference type="Gene3D" id="3.40.50.300">
    <property type="entry name" value="P-loop containing nucleotide triphosphate hydrolases"/>
    <property type="match status" value="1"/>
</dbReference>
<dbReference type="AlphaFoldDB" id="A0AAW0C2E8"/>
<evidence type="ECO:0000256" key="7">
    <source>
        <dbReference type="ARBA" id="ARBA00022833"/>
    </source>
</evidence>
<dbReference type="PANTHER" id="PTHR45626:SF16">
    <property type="entry name" value="ATP-DEPENDENT HELICASE ULS1"/>
    <property type="match status" value="1"/>
</dbReference>
<evidence type="ECO:0000256" key="8">
    <source>
        <dbReference type="ARBA" id="ARBA00022840"/>
    </source>
</evidence>
<feature type="region of interest" description="Disordered" evidence="11">
    <location>
        <begin position="922"/>
        <end position="1033"/>
    </location>
</feature>
<dbReference type="GO" id="GO:0005634">
    <property type="term" value="C:nucleus"/>
    <property type="evidence" value="ECO:0007669"/>
    <property type="project" value="TreeGrafter"/>
</dbReference>
<evidence type="ECO:0000259" key="14">
    <source>
        <dbReference type="PROSITE" id="PS51194"/>
    </source>
</evidence>
<dbReference type="PANTHER" id="PTHR45626">
    <property type="entry name" value="TRANSCRIPTION TERMINATION FACTOR 2-RELATED"/>
    <property type="match status" value="1"/>
</dbReference>
<dbReference type="Gene3D" id="3.30.40.10">
    <property type="entry name" value="Zinc/RING finger domain, C3HC4 (zinc finger)"/>
    <property type="match status" value="1"/>
</dbReference>
<feature type="region of interest" description="Disordered" evidence="11">
    <location>
        <begin position="1052"/>
        <end position="1073"/>
    </location>
</feature>
<dbReference type="InterPro" id="IPR038718">
    <property type="entry name" value="SNF2-like_sf"/>
</dbReference>
<evidence type="ECO:0000256" key="4">
    <source>
        <dbReference type="ARBA" id="ARBA00022771"/>
    </source>
</evidence>
<keyword evidence="8" id="KW-0067">ATP-binding</keyword>
<dbReference type="Proteomes" id="UP001383192">
    <property type="component" value="Unassembled WGS sequence"/>
</dbReference>
<feature type="compositionally biased region" description="Polar residues" evidence="11">
    <location>
        <begin position="130"/>
        <end position="139"/>
    </location>
</feature>
<evidence type="ECO:0000256" key="5">
    <source>
        <dbReference type="ARBA" id="ARBA00022801"/>
    </source>
</evidence>
<dbReference type="SUPFAM" id="SSF57850">
    <property type="entry name" value="RING/U-box"/>
    <property type="match status" value="1"/>
</dbReference>
<proteinExistence type="inferred from homology"/>
<feature type="coiled-coil region" evidence="10">
    <location>
        <begin position="217"/>
        <end position="268"/>
    </location>
</feature>
<feature type="compositionally biased region" description="Polar residues" evidence="11">
    <location>
        <begin position="107"/>
        <end position="117"/>
    </location>
</feature>
<sequence length="1251" mass="140626">MSEEGCRDQANGTIDLEPNSMLSDGGLRDGIGALVKYRQHIVQHPTHLRKRNERIKSTPPSSHNTHAGSMGSVQSIPTNTASVKKERSTSSLLDALDARSPFGSQGHAKSTTGQNRNPPSVPPPSPSLPRNTPQSSATITRPRLSSTPSSSSQLKAEHIEPILSLKRPISDLGVSTGSGSPSAKRLKKEPSFKGPLEAIDNNTPATSNGGLGSQESLRRLQSELSHKRSILDSLLRKPKKTPADHTRMAQYSQEIEDLNHQIAYFKQQSLPSVTYVVPQPRWPQPEVRPTVASLDISPSPAGRHASGHSIANQDVIGRTAAPRPWLTSPSVPVAGPSTTPGRPQAPMPALTVDHMDIDSDPSAVTNAIVQDFGAGLPNMAPMHNPYDENGDFYGRGHDTFRGPIASTEELTKFFMNAGNAEQFDTSATVEKALQKLSLLSIHSRIPGMVVPLMPHQVIGVAWMIEKEKEFYGGCLADEMGLGKTVQMIAVMAKNRSSNSKCKTNLILAPLALLDQWKHEIETKTENLFKCLIYHGQSKSKSKSELLQYDVVITTYNTMAMEWPDIEGQEKKKKKARKSKGDDFIVDDSADEDSSSKTQKRGLLFEVDFYRIILDEAQNIRNKKTRTSRAVTELEAKYRWGLTGTPITNSLSDAYPLIRFLQIRPFYDWKEFNAYIALYEKKQAKTAVIRLQKVMETFLLRRKKDTMLDGKRLIELPDRNVQLVRLTFSDEEREIYKMVESKSQAIFNRYLKAGTVLKNYSQVMVLLLRLRQVCNHPCLILEDGSAFIRPDEWDHENMPADIRRELARARDLVSPQFVVQVKERLKNQALKRLQAENHVREKMENAAVEDEECPVCFDALTDAIITPCGHIFCRDCIEEVLKGPRIEDAENATKYQQNERPCPTCRAPISSERFFSLVAFEPTDAELNPPPPGSEKDDSDVEIVDISPKKTAAQVSKKRRKRNPTSDEPSSYGVVDIDTIVPSDDEDEFEHAPRRVKTKRRKQKSIVLDSDEEEDTDDYDSFIVDSDEDEEEEDRRALKKRLGKRKAREVIELSSDSEDEKEVIHGRKKKPTSPEAIKCMPRFLPSTKMKKMIEEIVRLAKYKPEEKTLVVSQWTSCLSLVSDYLTEYNILHVKYQGDMNRSQREQAVRVFMSKDKAPIMLMSMKCGGVGLNLTRANNVISLDLGWSPATESQAFDRWVTSLWDSSRCAQVLLRVHRLGQTKAVNIQRLVIEDTVEDRILALQERKASNSII</sequence>
<feature type="compositionally biased region" description="Basic residues" evidence="11">
    <location>
        <begin position="43"/>
        <end position="53"/>
    </location>
</feature>
<evidence type="ECO:0000259" key="12">
    <source>
        <dbReference type="PROSITE" id="PS50089"/>
    </source>
</evidence>
<keyword evidence="5" id="KW-0378">Hydrolase</keyword>
<dbReference type="Pfam" id="PF00176">
    <property type="entry name" value="SNF2-rel_dom"/>
    <property type="match status" value="1"/>
</dbReference>
<keyword evidence="6" id="KW-0347">Helicase</keyword>
<dbReference type="SMART" id="SM00487">
    <property type="entry name" value="DEXDc"/>
    <property type="match status" value="1"/>
</dbReference>
<feature type="compositionally biased region" description="Polar residues" evidence="11">
    <location>
        <begin position="58"/>
        <end position="82"/>
    </location>
</feature>
<dbReference type="SMART" id="SM00490">
    <property type="entry name" value="HELICc"/>
    <property type="match status" value="1"/>
</dbReference>
<dbReference type="CDD" id="cd18008">
    <property type="entry name" value="DEXDc_SHPRH-like"/>
    <property type="match status" value="1"/>
</dbReference>
<dbReference type="PROSITE" id="PS50089">
    <property type="entry name" value="ZF_RING_2"/>
    <property type="match status" value="1"/>
</dbReference>
<dbReference type="GO" id="GO:0016787">
    <property type="term" value="F:hydrolase activity"/>
    <property type="evidence" value="ECO:0007669"/>
    <property type="project" value="UniProtKB-KW"/>
</dbReference>
<dbReference type="Pfam" id="PF00271">
    <property type="entry name" value="Helicase_C"/>
    <property type="match status" value="1"/>
</dbReference>
<feature type="region of interest" description="Disordered" evidence="11">
    <location>
        <begin position="322"/>
        <end position="343"/>
    </location>
</feature>
<evidence type="ECO:0000256" key="1">
    <source>
        <dbReference type="ARBA" id="ARBA00007025"/>
    </source>
</evidence>
<keyword evidence="3" id="KW-0547">Nucleotide-binding</keyword>
<feature type="compositionally biased region" description="Basic residues" evidence="11">
    <location>
        <begin position="993"/>
        <end position="1003"/>
    </location>
</feature>
<feature type="compositionally biased region" description="Low complexity" evidence="11">
    <location>
        <begin position="140"/>
        <end position="154"/>
    </location>
</feature>
<feature type="region of interest" description="Disordered" evidence="11">
    <location>
        <begin position="1"/>
        <end position="23"/>
    </location>
</feature>
<keyword evidence="10" id="KW-0175">Coiled coil</keyword>
<dbReference type="InterPro" id="IPR017907">
    <property type="entry name" value="Znf_RING_CS"/>
</dbReference>
<gene>
    <name evidence="15" type="ORF">VNI00_012630</name>
</gene>
<feature type="domain" description="RING-type" evidence="12">
    <location>
        <begin position="852"/>
        <end position="905"/>
    </location>
</feature>
<reference evidence="15 16" key="1">
    <citation type="submission" date="2024-01" db="EMBL/GenBank/DDBJ databases">
        <title>A draft genome for a cacao thread blight-causing isolate of Paramarasmius palmivorus.</title>
        <authorList>
            <person name="Baruah I.K."/>
            <person name="Bukari Y."/>
            <person name="Amoako-Attah I."/>
            <person name="Meinhardt L.W."/>
            <person name="Bailey B.A."/>
            <person name="Cohen S.P."/>
        </authorList>
    </citation>
    <scope>NUCLEOTIDE SEQUENCE [LARGE SCALE GENOMIC DNA]</scope>
    <source>
        <strain evidence="15 16">GH-12</strain>
    </source>
</reference>
<evidence type="ECO:0000256" key="9">
    <source>
        <dbReference type="PROSITE-ProRule" id="PRU00175"/>
    </source>
</evidence>